<evidence type="ECO:0000313" key="3">
    <source>
        <dbReference type="EMBL" id="KXG37932.1"/>
    </source>
</evidence>
<reference evidence="4" key="2">
    <citation type="journal article" date="2018" name="Plant J.">
        <title>The Sorghum bicolor reference genome: improved assembly, gene annotations, a transcriptome atlas, and signatures of genome organization.</title>
        <authorList>
            <person name="McCormick R.F."/>
            <person name="Truong S.K."/>
            <person name="Sreedasyam A."/>
            <person name="Jenkins J."/>
            <person name="Shu S."/>
            <person name="Sims D."/>
            <person name="Kennedy M."/>
            <person name="Amirebrahimi M."/>
            <person name="Weers B.D."/>
            <person name="McKinley B."/>
            <person name="Mattison A."/>
            <person name="Morishige D.T."/>
            <person name="Grimwood J."/>
            <person name="Schmutz J."/>
            <person name="Mullet J.E."/>
        </authorList>
    </citation>
    <scope>NUCLEOTIDE SEQUENCE [LARGE SCALE GENOMIC DNA]</scope>
    <source>
        <strain evidence="4">cv. BTx623</strain>
    </source>
</reference>
<feature type="region of interest" description="Disordered" evidence="1">
    <location>
        <begin position="948"/>
        <end position="997"/>
    </location>
</feature>
<feature type="region of interest" description="Disordered" evidence="1">
    <location>
        <begin position="354"/>
        <end position="390"/>
    </location>
</feature>
<evidence type="ECO:0000256" key="1">
    <source>
        <dbReference type="SAM" id="MobiDB-lite"/>
    </source>
</evidence>
<dbReference type="EMBL" id="CM000760">
    <property type="protein sequence ID" value="KXG37932.1"/>
    <property type="molecule type" value="Genomic_DNA"/>
</dbReference>
<dbReference type="PANTHER" id="PTHR33075">
    <property type="entry name" value="OS02G0499800 PROTEIN"/>
    <property type="match status" value="1"/>
</dbReference>
<keyword evidence="4" id="KW-1185">Reference proteome</keyword>
<gene>
    <name evidence="3" type="ORF">SORBI_3001G153000</name>
</gene>
<dbReference type="Proteomes" id="UP000000768">
    <property type="component" value="Chromosome 1"/>
</dbReference>
<dbReference type="FunCoup" id="A0A1B6QJ36">
    <property type="interactions" value="213"/>
</dbReference>
<feature type="compositionally biased region" description="Basic residues" evidence="1">
    <location>
        <begin position="953"/>
        <end position="969"/>
    </location>
</feature>
<evidence type="ECO:0000259" key="2">
    <source>
        <dbReference type="Pfam" id="PF24530"/>
    </source>
</evidence>
<reference evidence="3 4" key="1">
    <citation type="journal article" date="2009" name="Nature">
        <title>The Sorghum bicolor genome and the diversification of grasses.</title>
        <authorList>
            <person name="Paterson A.H."/>
            <person name="Bowers J.E."/>
            <person name="Bruggmann R."/>
            <person name="Dubchak I."/>
            <person name="Grimwood J."/>
            <person name="Gundlach H."/>
            <person name="Haberer G."/>
            <person name="Hellsten U."/>
            <person name="Mitros T."/>
            <person name="Poliakov A."/>
            <person name="Schmutz J."/>
            <person name="Spannagl M."/>
            <person name="Tang H."/>
            <person name="Wang X."/>
            <person name="Wicker T."/>
            <person name="Bharti A.K."/>
            <person name="Chapman J."/>
            <person name="Feltus F.A."/>
            <person name="Gowik U."/>
            <person name="Grigoriev I.V."/>
            <person name="Lyons E."/>
            <person name="Maher C.A."/>
            <person name="Martis M."/>
            <person name="Narechania A."/>
            <person name="Otillar R.P."/>
            <person name="Penning B.W."/>
            <person name="Salamov A.A."/>
            <person name="Wang Y."/>
            <person name="Zhang L."/>
            <person name="Carpita N.C."/>
            <person name="Freeling M."/>
            <person name="Gingle A.R."/>
            <person name="Hash C.T."/>
            <person name="Keller B."/>
            <person name="Klein P."/>
            <person name="Kresovich S."/>
            <person name="McCann M.C."/>
            <person name="Ming R."/>
            <person name="Peterson D.G."/>
            <person name="Mehboob-ur-Rahman"/>
            <person name="Ware D."/>
            <person name="Westhoff P."/>
            <person name="Mayer K.F."/>
            <person name="Messing J."/>
            <person name="Rokhsar D.S."/>
        </authorList>
    </citation>
    <scope>NUCLEOTIDE SEQUENCE [LARGE SCALE GENOMIC DNA]</scope>
    <source>
        <strain evidence="4">cv. BTx623</strain>
    </source>
</reference>
<organism evidence="3 4">
    <name type="scientific">Sorghum bicolor</name>
    <name type="common">Sorghum</name>
    <name type="synonym">Sorghum vulgare</name>
    <dbReference type="NCBI Taxonomy" id="4558"/>
    <lineage>
        <taxon>Eukaryota</taxon>
        <taxon>Viridiplantae</taxon>
        <taxon>Streptophyta</taxon>
        <taxon>Embryophyta</taxon>
        <taxon>Tracheophyta</taxon>
        <taxon>Spermatophyta</taxon>
        <taxon>Magnoliopsida</taxon>
        <taxon>Liliopsida</taxon>
        <taxon>Poales</taxon>
        <taxon>Poaceae</taxon>
        <taxon>PACMAD clade</taxon>
        <taxon>Panicoideae</taxon>
        <taxon>Andropogonodae</taxon>
        <taxon>Andropogoneae</taxon>
        <taxon>Sorghinae</taxon>
        <taxon>Sorghum</taxon>
    </lineage>
</organism>
<dbReference type="InterPro" id="IPR056018">
    <property type="entry name" value="DUF7597"/>
</dbReference>
<sequence>MELSGLNFSHGLSIQRHVWSTFKLPISRPDFNPREFFLVVSFGRCKFKLCPTSVGQILQATIGGVASEFRVFQLDLHVFRFSVASNLVGHFLSKLRSFDCRAYKLFFHLWNNGGPNWRFEFRNFMSDEESSWHQAKNELKHSGRMIPARNSGFKRFQRTESQFASAAMSGDNAIPESHFTATAQIPWPPLTGANAIPVRQSVFDRLEFPKRQSVFDRLEFPSPVGSVFEAAKGPVHVSQNVNPDPDLNLGLGSKVSSENLQAEESSRICSRCLANSHPRWRCNSPIKCRACLQWGHIEANCRGKCLSGSKYSAGSEQRYGHVQGDQMTVDPLHHVAHQSVGMGAREQVLTKLSLTLDPSSSGATTSNQRRREVHQENPTSSSPPLPAPSVEQLHSTKMAYQRANPGPFVPPRMHHVEVQNRRFMVRAVANSRPTPRHEDWAIATIEPLPGNPLNFQDVIARVQTRAIQRTHLGQGLVQFARVVERDRMVLESPHQFGDVSISFTKHNQGRNWRRVYFNREVTLMLLGFPLDYWKEEYLDNAVCSFGKVLSWEPSEQKTRIILKARVADLESIPHFIVFSEAEGFENDSWTVQCEILQQEMLGAGPPDEDPLPVQNQMQGQLPFDFFGLGQQQQQGLQAQLQGPNAQQAPVQIQQPAVQLEAWANWPEEVPALGQQGEQVQNIGPGLNLNEQPFVVQQDLNAAPMIEDPEEMIINPPAAQLANWEPMTEEVQHVQQVQQLIPEPEVQVPIFQLAPPVPPLPAQPVVAMVEEIGLDQLIDFDDEPGGQDNQLEEQVQQMGENQQIVPEEGQSHSNSGNANYIRVNIPIEWSNFFTMLLMSSGSFDATKAFLSSKAMQHVDRGKPHRPGRLGKWGPGGSAHRERGPSKRKAPLLDTEVRRSPRTKANSNGTKPNGCPVKRCTACSPSPPTLNSNSIKNLAVQFCGLEADKLGGVASKRKARNQAVERRKRAPRPSNEAEDNEGKDGNDQEGQEGSKGDQD</sequence>
<feature type="compositionally biased region" description="Basic and acidic residues" evidence="1">
    <location>
        <begin position="978"/>
        <end position="997"/>
    </location>
</feature>
<dbReference type="Pfam" id="PF24530">
    <property type="entry name" value="DUF7597"/>
    <property type="match status" value="1"/>
</dbReference>
<accession>A0A1B6QJ36</accession>
<dbReference type="Gramene" id="KXG37932">
    <property type="protein sequence ID" value="KXG37932"/>
    <property type="gene ID" value="SORBI_3001G153000"/>
</dbReference>
<proteinExistence type="predicted"/>
<dbReference type="PANTHER" id="PTHR33075:SF7">
    <property type="entry name" value="OS02G0303350 PROTEIN"/>
    <property type="match status" value="1"/>
</dbReference>
<feature type="compositionally biased region" description="Polar residues" evidence="1">
    <location>
        <begin position="354"/>
        <end position="367"/>
    </location>
</feature>
<name>A0A1B6QJ36_SORBI</name>
<dbReference type="OMA" id="GHIEANC"/>
<dbReference type="InParanoid" id="A0A1B6QJ36"/>
<dbReference type="AlphaFoldDB" id="A0A1B6QJ36"/>
<feature type="region of interest" description="Disordered" evidence="1">
    <location>
        <begin position="854"/>
        <end position="913"/>
    </location>
</feature>
<evidence type="ECO:0000313" key="4">
    <source>
        <dbReference type="Proteomes" id="UP000000768"/>
    </source>
</evidence>
<feature type="domain" description="DUF7597" evidence="2">
    <location>
        <begin position="404"/>
        <end position="514"/>
    </location>
</feature>
<protein>
    <recommendedName>
        <fullName evidence="2">DUF7597 domain-containing protein</fullName>
    </recommendedName>
</protein>